<evidence type="ECO:0000313" key="3">
    <source>
        <dbReference type="Proteomes" id="UP001182556"/>
    </source>
</evidence>
<evidence type="ECO:0000313" key="2">
    <source>
        <dbReference type="EMBL" id="KAK1924695.1"/>
    </source>
</evidence>
<comment type="caution">
    <text evidence="2">The sequence shown here is derived from an EMBL/GenBank/DDBJ whole genome shotgun (WGS) entry which is preliminary data.</text>
</comment>
<protein>
    <submittedName>
        <fullName evidence="2">Uncharacterized protein</fullName>
    </submittedName>
</protein>
<proteinExistence type="predicted"/>
<evidence type="ECO:0000256" key="1">
    <source>
        <dbReference type="SAM" id="MobiDB-lite"/>
    </source>
</evidence>
<keyword evidence="3" id="KW-1185">Reference proteome</keyword>
<reference evidence="2" key="1">
    <citation type="submission" date="2023-02" db="EMBL/GenBank/DDBJ databases">
        <title>Identification and recombinant expression of a fungal hydrolase from Papiliotrema laurentii that hydrolyzes apple cutin and clears colloidal polyester polyurethane.</title>
        <authorList>
            <consortium name="DOE Joint Genome Institute"/>
            <person name="Roman V.A."/>
            <person name="Bojanowski C."/>
            <person name="Crable B.R."/>
            <person name="Wagner D.N."/>
            <person name="Hung C.S."/>
            <person name="Nadeau L.J."/>
            <person name="Schratz L."/>
            <person name="Haridas S."/>
            <person name="Pangilinan J."/>
            <person name="Lipzen A."/>
            <person name="Na H."/>
            <person name="Yan M."/>
            <person name="Ng V."/>
            <person name="Grigoriev I.V."/>
            <person name="Spatafora J.W."/>
            <person name="Barlow D."/>
            <person name="Biffinger J."/>
            <person name="Kelley-Loughnane N."/>
            <person name="Varaljay V.A."/>
            <person name="Crookes-Goodson W.J."/>
        </authorList>
    </citation>
    <scope>NUCLEOTIDE SEQUENCE</scope>
    <source>
        <strain evidence="2">5307AH</strain>
    </source>
</reference>
<dbReference type="EMBL" id="JAODAN010000004">
    <property type="protein sequence ID" value="KAK1924695.1"/>
    <property type="molecule type" value="Genomic_DNA"/>
</dbReference>
<accession>A0AAD9L5T7</accession>
<name>A0AAD9L5T7_PAPLA</name>
<sequence>MPYTIGEFVISREYAAVDSQLDSLTGLAKHAKDLMSSNHCKSKPTERQTQTLATINKFLMHIDNTVGLMRDGWSRSDIKQDDQKAMFPILALSDRLSRLDTLLSTSLNQNMDSWHLLSLVRTGNWTPPPAASRKGDLEEDDNFKGTISKMEHCSKKLISDLNTLRDQYQAPDGTDDDWYRIAMPAVRAGSFGLPRFFYAVAQHIERVQSARRAQKNLSGPVSTGDGLSPGDRGLTAKGTSQHDSGATEEGDKVLQELQELKDSSTLLESLAQSMAWRCTDQDPKEFLEQYESFSAALEKFDPRLHGDHETSLTYVRHVERSKPVIQEWLKFVKQQHGNAQGYWEHVASTRKDPGSSSEP</sequence>
<dbReference type="AlphaFoldDB" id="A0AAD9L5T7"/>
<gene>
    <name evidence="2" type="ORF">DB88DRAFT_524910</name>
</gene>
<dbReference type="Proteomes" id="UP001182556">
    <property type="component" value="Unassembled WGS sequence"/>
</dbReference>
<organism evidence="2 3">
    <name type="scientific">Papiliotrema laurentii</name>
    <name type="common">Cryptococcus laurentii</name>
    <dbReference type="NCBI Taxonomy" id="5418"/>
    <lineage>
        <taxon>Eukaryota</taxon>
        <taxon>Fungi</taxon>
        <taxon>Dikarya</taxon>
        <taxon>Basidiomycota</taxon>
        <taxon>Agaricomycotina</taxon>
        <taxon>Tremellomycetes</taxon>
        <taxon>Tremellales</taxon>
        <taxon>Rhynchogastremaceae</taxon>
        <taxon>Papiliotrema</taxon>
    </lineage>
</organism>
<feature type="region of interest" description="Disordered" evidence="1">
    <location>
        <begin position="211"/>
        <end position="249"/>
    </location>
</feature>